<reference evidence="1 2" key="1">
    <citation type="submission" date="2019-08" db="EMBL/GenBank/DDBJ databases">
        <title>Deep-cultivation of Planctomycetes and their phenomic and genomic characterization uncovers novel biology.</title>
        <authorList>
            <person name="Wiegand S."/>
            <person name="Jogler M."/>
            <person name="Boedeker C."/>
            <person name="Pinto D."/>
            <person name="Vollmers J."/>
            <person name="Rivas-Marin E."/>
            <person name="Kohn T."/>
            <person name="Peeters S.H."/>
            <person name="Heuer A."/>
            <person name="Rast P."/>
            <person name="Oberbeckmann S."/>
            <person name="Bunk B."/>
            <person name="Jeske O."/>
            <person name="Meyerdierks A."/>
            <person name="Storesund J.E."/>
            <person name="Kallscheuer N."/>
            <person name="Luecker S."/>
            <person name="Lage O.M."/>
            <person name="Pohl T."/>
            <person name="Merkel B.J."/>
            <person name="Hornburger P."/>
            <person name="Mueller R.-W."/>
            <person name="Bruemmer F."/>
            <person name="Labrenz M."/>
            <person name="Spormann A.M."/>
            <person name="Op den Camp H."/>
            <person name="Overmann J."/>
            <person name="Amann R."/>
            <person name="Jetten M.S.M."/>
            <person name="Mascher T."/>
            <person name="Medema M.H."/>
            <person name="Devos D.P."/>
            <person name="Kaster A.-K."/>
            <person name="Ovreas L."/>
            <person name="Rohde M."/>
            <person name="Galperin M.Y."/>
            <person name="Jogler C."/>
        </authorList>
    </citation>
    <scope>NUCLEOTIDE SEQUENCE [LARGE SCALE GENOMIC DNA]</scope>
    <source>
        <strain evidence="1 2">OJF2</strain>
    </source>
</reference>
<evidence type="ECO:0000313" key="2">
    <source>
        <dbReference type="Proteomes" id="UP000324233"/>
    </source>
</evidence>
<sequence length="270" mass="30230">MLYIHGHLERLILPADWGPPGNVLVMSRIDIEVQNEATGFMISSRGLCGRDFSGIDNGDEAWAEAVRDGIILPVELAQDEAFWVRVLLDQPLSNQEDAEWIGCTRHRLRVPDGKLEITGGGPDFLWDDDSEQYTRTLDIPPGDYLAELYTYLQGINGVYTLEKAVDAEPLGAYFRRTRPHIPFPLWLRNECAADPDVDPGHQAEWNDVELDYMSDQPPYLSFLLRLSPFVDAPEPARLEQGWVAAGQGARRPSKCPLGLVAEFFPPDAPS</sequence>
<evidence type="ECO:0000313" key="1">
    <source>
        <dbReference type="EMBL" id="QEH33636.1"/>
    </source>
</evidence>
<dbReference type="AlphaFoldDB" id="A0A5B9VZ16"/>
<keyword evidence="2" id="KW-1185">Reference proteome</keyword>
<organism evidence="1 2">
    <name type="scientific">Aquisphaera giovannonii</name>
    <dbReference type="NCBI Taxonomy" id="406548"/>
    <lineage>
        <taxon>Bacteria</taxon>
        <taxon>Pseudomonadati</taxon>
        <taxon>Planctomycetota</taxon>
        <taxon>Planctomycetia</taxon>
        <taxon>Isosphaerales</taxon>
        <taxon>Isosphaeraceae</taxon>
        <taxon>Aquisphaera</taxon>
    </lineage>
</organism>
<protein>
    <submittedName>
        <fullName evidence="1">Uncharacterized protein</fullName>
    </submittedName>
</protein>
<dbReference type="KEGG" id="agv:OJF2_21400"/>
<name>A0A5B9VZ16_9BACT</name>
<accession>A0A5B9VZ16</accession>
<gene>
    <name evidence="1" type="ORF">OJF2_21400</name>
</gene>
<dbReference type="Proteomes" id="UP000324233">
    <property type="component" value="Chromosome"/>
</dbReference>
<proteinExistence type="predicted"/>
<dbReference type="EMBL" id="CP042997">
    <property type="protein sequence ID" value="QEH33636.1"/>
    <property type="molecule type" value="Genomic_DNA"/>
</dbReference>